<evidence type="ECO:0000313" key="6">
    <source>
        <dbReference type="Proteomes" id="UP001601992"/>
    </source>
</evidence>
<feature type="domain" description="HTH tetR-type" evidence="4">
    <location>
        <begin position="32"/>
        <end position="77"/>
    </location>
</feature>
<dbReference type="Gene3D" id="1.10.357.10">
    <property type="entry name" value="Tetracycline Repressor, domain 2"/>
    <property type="match status" value="1"/>
</dbReference>
<dbReference type="Gene3D" id="1.10.10.60">
    <property type="entry name" value="Homeodomain-like"/>
    <property type="match status" value="1"/>
</dbReference>
<dbReference type="RefSeq" id="WP_063713164.1">
    <property type="nucleotide sequence ID" value="NZ_JBIAQY010000018.1"/>
</dbReference>
<sequence length="227" mass="24979">MNVSPRVQATERLRQHLDQFDWSGQTPGRRNILQAFLALATTKGYAAVTMRTLGKEVELKAPSLYAHFPGGREEIVAESLRWHYHRFGTSVLQAVDGTRDAGEFLDAIVRVHVEAQLTTPENNLWDILVATDAAAGFLPSDVRADVDEWLRLYAGMFEAAAFELGFENVATNLRVISTILDGARNWCGWNGNADTLETCVNQGVLITRSLLSMSLVSSKVTNAASQA</sequence>
<evidence type="ECO:0000256" key="2">
    <source>
        <dbReference type="ARBA" id="ARBA00023125"/>
    </source>
</evidence>
<dbReference type="Pfam" id="PF00440">
    <property type="entry name" value="TetR_N"/>
    <property type="match status" value="1"/>
</dbReference>
<gene>
    <name evidence="5" type="ORF">ACFYXQ_37075</name>
</gene>
<dbReference type="InterPro" id="IPR009057">
    <property type="entry name" value="Homeodomain-like_sf"/>
</dbReference>
<evidence type="ECO:0000313" key="5">
    <source>
        <dbReference type="EMBL" id="MFF3573388.1"/>
    </source>
</evidence>
<keyword evidence="6" id="KW-1185">Reference proteome</keyword>
<dbReference type="EMBL" id="JBIAQY010000018">
    <property type="protein sequence ID" value="MFF3573388.1"/>
    <property type="molecule type" value="Genomic_DNA"/>
</dbReference>
<evidence type="ECO:0000256" key="3">
    <source>
        <dbReference type="ARBA" id="ARBA00023163"/>
    </source>
</evidence>
<keyword evidence="2" id="KW-0238">DNA-binding</keyword>
<organism evidence="5 6">
    <name type="scientific">Nocardia jiangxiensis</name>
    <dbReference type="NCBI Taxonomy" id="282685"/>
    <lineage>
        <taxon>Bacteria</taxon>
        <taxon>Bacillati</taxon>
        <taxon>Actinomycetota</taxon>
        <taxon>Actinomycetes</taxon>
        <taxon>Mycobacteriales</taxon>
        <taxon>Nocardiaceae</taxon>
        <taxon>Nocardia</taxon>
    </lineage>
</organism>
<dbReference type="PANTHER" id="PTHR30055">
    <property type="entry name" value="HTH-TYPE TRANSCRIPTIONAL REGULATOR RUTR"/>
    <property type="match status" value="1"/>
</dbReference>
<keyword evidence="3" id="KW-0804">Transcription</keyword>
<name>A0ABW6SAN8_9NOCA</name>
<comment type="caution">
    <text evidence="5">The sequence shown here is derived from an EMBL/GenBank/DDBJ whole genome shotgun (WGS) entry which is preliminary data.</text>
</comment>
<evidence type="ECO:0000259" key="4">
    <source>
        <dbReference type="Pfam" id="PF00440"/>
    </source>
</evidence>
<dbReference type="PANTHER" id="PTHR30055:SF234">
    <property type="entry name" value="HTH-TYPE TRANSCRIPTIONAL REGULATOR BETI"/>
    <property type="match status" value="1"/>
</dbReference>
<dbReference type="InterPro" id="IPR050109">
    <property type="entry name" value="HTH-type_TetR-like_transc_reg"/>
</dbReference>
<protein>
    <submittedName>
        <fullName evidence="5">TetR/AcrR family transcriptional regulator</fullName>
    </submittedName>
</protein>
<dbReference type="Proteomes" id="UP001601992">
    <property type="component" value="Unassembled WGS sequence"/>
</dbReference>
<dbReference type="SUPFAM" id="SSF46689">
    <property type="entry name" value="Homeodomain-like"/>
    <property type="match status" value="1"/>
</dbReference>
<accession>A0ABW6SAN8</accession>
<dbReference type="InterPro" id="IPR001647">
    <property type="entry name" value="HTH_TetR"/>
</dbReference>
<proteinExistence type="predicted"/>
<keyword evidence="1" id="KW-0805">Transcription regulation</keyword>
<evidence type="ECO:0000256" key="1">
    <source>
        <dbReference type="ARBA" id="ARBA00023015"/>
    </source>
</evidence>
<reference evidence="5 6" key="1">
    <citation type="submission" date="2024-10" db="EMBL/GenBank/DDBJ databases">
        <title>The Natural Products Discovery Center: Release of the First 8490 Sequenced Strains for Exploring Actinobacteria Biosynthetic Diversity.</title>
        <authorList>
            <person name="Kalkreuter E."/>
            <person name="Kautsar S.A."/>
            <person name="Yang D."/>
            <person name="Bader C.D."/>
            <person name="Teijaro C.N."/>
            <person name="Fluegel L."/>
            <person name="Davis C.M."/>
            <person name="Simpson J.R."/>
            <person name="Lauterbach L."/>
            <person name="Steele A.D."/>
            <person name="Gui C."/>
            <person name="Meng S."/>
            <person name="Li G."/>
            <person name="Viehrig K."/>
            <person name="Ye F."/>
            <person name="Su P."/>
            <person name="Kiefer A.F."/>
            <person name="Nichols A."/>
            <person name="Cepeda A.J."/>
            <person name="Yan W."/>
            <person name="Fan B."/>
            <person name="Jiang Y."/>
            <person name="Adhikari A."/>
            <person name="Zheng C.-J."/>
            <person name="Schuster L."/>
            <person name="Cowan T.M."/>
            <person name="Smanski M.J."/>
            <person name="Chevrette M.G."/>
            <person name="De Carvalho L.P.S."/>
            <person name="Shen B."/>
        </authorList>
    </citation>
    <scope>NUCLEOTIDE SEQUENCE [LARGE SCALE GENOMIC DNA]</scope>
    <source>
        <strain evidence="5 6">NPDC002593</strain>
    </source>
</reference>